<gene>
    <name evidence="3" type="ORF">EB796_005116</name>
</gene>
<feature type="domain" description="EF-hand" evidence="2">
    <location>
        <begin position="274"/>
        <end position="309"/>
    </location>
</feature>
<protein>
    <recommendedName>
        <fullName evidence="2">EF-hand domain-containing protein</fullName>
    </recommendedName>
</protein>
<dbReference type="InterPro" id="IPR052603">
    <property type="entry name" value="EFCB6"/>
</dbReference>
<dbReference type="AlphaFoldDB" id="A0A7J7KD41"/>
<dbReference type="PROSITE" id="PS50222">
    <property type="entry name" value="EF_HAND_2"/>
    <property type="match status" value="1"/>
</dbReference>
<evidence type="ECO:0000313" key="4">
    <source>
        <dbReference type="Proteomes" id="UP000593567"/>
    </source>
</evidence>
<dbReference type="GO" id="GO:0005509">
    <property type="term" value="F:calcium ion binding"/>
    <property type="evidence" value="ECO:0007669"/>
    <property type="project" value="InterPro"/>
</dbReference>
<name>A0A7J7KD41_BUGNE</name>
<evidence type="ECO:0000313" key="3">
    <source>
        <dbReference type="EMBL" id="KAF6036582.1"/>
    </source>
</evidence>
<dbReference type="InterPro" id="IPR002048">
    <property type="entry name" value="EF_hand_dom"/>
</dbReference>
<evidence type="ECO:0000256" key="1">
    <source>
        <dbReference type="SAM" id="MobiDB-lite"/>
    </source>
</evidence>
<dbReference type="SUPFAM" id="SSF47473">
    <property type="entry name" value="EF-hand"/>
    <property type="match status" value="3"/>
</dbReference>
<dbReference type="Proteomes" id="UP000593567">
    <property type="component" value="Unassembled WGS sequence"/>
</dbReference>
<keyword evidence="4" id="KW-1185">Reference proteome</keyword>
<proteinExistence type="predicted"/>
<sequence length="768" mass="87780">MHVNLPSIPVEHSAKLRTQNVTPLSIKAQAVEPTKPTGLPAVRSAATPRPQPSPSAVNRPITSASLMSEGELNKRSELQVSWLKANNVANPFKYTVEELHEIVQEKLNTGFHGLKHLFKSQTAHGNGVVSSTDKRSSSQDTSKCLCGYISKDLFDRYMKKLGLQHAQYTSFQMFISKFPDNEAIKREWVAPIQQAKILKDQSRYKEFHLRDPSKAIVQGALSPASYFMLFLRDLVRNKKFKPELHLPDAVRNGDEELLKPHLRRIVTMLSRSDITDKELDKLWLRFDSRGVGSVSRDEFYKVMGYNEHAQREDPVAQESRLQMEQPKKTLSLAGGYFLDSEEPSRPLLKSRAQVPKGLKNLNSVIEELLYNLELPAENMKAAFQQFDELGDNFVAKVIFRKVLAEFGFPIGALSLDDFISRNSLRVLNGLLEYKDFIQRFTNKKYYGLVNRIVNDKDHIFNKEPIKKFKKESASDWTAEEVEAGLVEYFVGSYLRLITTLRNSDTEKTRLLPVEKVKPVLEKLLGREFKSEEWKYLLSVVGVTEDGLIPYENIIAVINKRQPYWNQKSKLGHQITVIPRPATTLELERLREGARKEKTMHTHFAPTDHLRSLDEISTAIRELMKTRFRSLDYAYRYQDRRMTGRLDKAMLIKILKQCGLDFKEKEMDKLWSTFALAPDGLYTWSKFCQRYCNDTAKLKQAGESEYRNEDSSITSAEDLQATNGAAAASAPQVVSRTATARSKISDPVLTRLQSQIRTQYNALETALKD</sequence>
<comment type="caution">
    <text evidence="3">The sequence shown here is derived from an EMBL/GenBank/DDBJ whole genome shotgun (WGS) entry which is preliminary data.</text>
</comment>
<dbReference type="InterPro" id="IPR011992">
    <property type="entry name" value="EF-hand-dom_pair"/>
</dbReference>
<organism evidence="3 4">
    <name type="scientific">Bugula neritina</name>
    <name type="common">Brown bryozoan</name>
    <name type="synonym">Sertularia neritina</name>
    <dbReference type="NCBI Taxonomy" id="10212"/>
    <lineage>
        <taxon>Eukaryota</taxon>
        <taxon>Metazoa</taxon>
        <taxon>Spiralia</taxon>
        <taxon>Lophotrochozoa</taxon>
        <taxon>Bryozoa</taxon>
        <taxon>Gymnolaemata</taxon>
        <taxon>Cheilostomatida</taxon>
        <taxon>Flustrina</taxon>
        <taxon>Buguloidea</taxon>
        <taxon>Bugulidae</taxon>
        <taxon>Bugula</taxon>
    </lineage>
</organism>
<dbReference type="PANTHER" id="PTHR20875:SF5">
    <property type="entry name" value="EF-HAND DOMAIN-CONTAINING PROTEIN"/>
    <property type="match status" value="1"/>
</dbReference>
<evidence type="ECO:0000259" key="2">
    <source>
        <dbReference type="PROSITE" id="PS50222"/>
    </source>
</evidence>
<reference evidence="3" key="1">
    <citation type="submission" date="2020-06" db="EMBL/GenBank/DDBJ databases">
        <title>Draft genome of Bugula neritina, a colonial animal packing powerful symbionts and potential medicines.</title>
        <authorList>
            <person name="Rayko M."/>
        </authorList>
    </citation>
    <scope>NUCLEOTIDE SEQUENCE [LARGE SCALE GENOMIC DNA]</scope>
    <source>
        <strain evidence="3">Kwan_BN1</strain>
    </source>
</reference>
<accession>A0A7J7KD41</accession>
<dbReference type="Gene3D" id="1.10.238.10">
    <property type="entry name" value="EF-hand"/>
    <property type="match status" value="3"/>
</dbReference>
<dbReference type="PANTHER" id="PTHR20875">
    <property type="entry name" value="EF-HAND CALCIUM-BINDING DOMAIN-CONTAINING PROTEIN 6-RELATED"/>
    <property type="match status" value="1"/>
</dbReference>
<feature type="region of interest" description="Disordered" evidence="1">
    <location>
        <begin position="32"/>
        <end position="60"/>
    </location>
</feature>
<dbReference type="OrthoDB" id="26525at2759"/>
<dbReference type="EMBL" id="VXIV02000700">
    <property type="protein sequence ID" value="KAF6036582.1"/>
    <property type="molecule type" value="Genomic_DNA"/>
</dbReference>